<reference evidence="2 3" key="1">
    <citation type="journal article" date="2009" name="J. Bacteriol.">
        <title>Draft genome sequence of the extremely acidophilic bacterium Acidithiobacillus caldus ATCC 51756 reveals metabolic versatility in the genus Acidithiobacillus.</title>
        <authorList>
            <person name="Valdes J."/>
            <person name="Quatrini R."/>
            <person name="Hallberg K."/>
            <person name="Dopson M."/>
            <person name="Valenzuela P.D."/>
            <person name="Holmes D.S."/>
        </authorList>
    </citation>
    <scope>NUCLEOTIDE SEQUENCE [LARGE SCALE GENOMIC DNA]</scope>
    <source>
        <strain evidence="3">ATCC 51756 / DSM 8584 / KU</strain>
    </source>
</reference>
<feature type="region of interest" description="Disordered" evidence="1">
    <location>
        <begin position="20"/>
        <end position="46"/>
    </location>
</feature>
<dbReference type="KEGG" id="acz:Acaty_c0020"/>
<feature type="compositionally biased region" description="Basic residues" evidence="1">
    <location>
        <begin position="33"/>
        <end position="46"/>
    </location>
</feature>
<evidence type="ECO:0000256" key="1">
    <source>
        <dbReference type="SAM" id="MobiDB-lite"/>
    </source>
</evidence>
<evidence type="ECO:0000313" key="3">
    <source>
        <dbReference type="Proteomes" id="UP000005522"/>
    </source>
</evidence>
<dbReference type="Proteomes" id="UP000005522">
    <property type="component" value="Chromosome"/>
</dbReference>
<evidence type="ECO:0000313" key="2">
    <source>
        <dbReference type="EMBL" id="AIA53912.1"/>
    </source>
</evidence>
<dbReference type="AlphaFoldDB" id="A0A059ZVI7"/>
<name>A0A059ZVI7_ACICK</name>
<organism evidence="2 3">
    <name type="scientific">Acidithiobacillus caldus (strain ATCC 51756 / DSM 8584 / KU)</name>
    <dbReference type="NCBI Taxonomy" id="637389"/>
    <lineage>
        <taxon>Bacteria</taxon>
        <taxon>Pseudomonadati</taxon>
        <taxon>Pseudomonadota</taxon>
        <taxon>Acidithiobacillia</taxon>
        <taxon>Acidithiobacillales</taxon>
        <taxon>Acidithiobacillaceae</taxon>
        <taxon>Acidithiobacillus</taxon>
    </lineage>
</organism>
<protein>
    <submittedName>
        <fullName evidence="2">Uncharacterized protein</fullName>
    </submittedName>
</protein>
<accession>A0A059ZVI7</accession>
<sequence>MTATDHNEIILLSHKEIIAGGNAQDKRPAQRPGRARVRRPWARSPK</sequence>
<dbReference type="HOGENOM" id="CLU_217080_0_0_6"/>
<gene>
    <name evidence="2" type="ORF">Acaty_c0020</name>
</gene>
<dbReference type="EMBL" id="CP005986">
    <property type="protein sequence ID" value="AIA53912.1"/>
    <property type="molecule type" value="Genomic_DNA"/>
</dbReference>
<proteinExistence type="predicted"/>